<organism evidence="2">
    <name type="scientific">Arundo donax</name>
    <name type="common">Giant reed</name>
    <name type="synonym">Donax arundinaceus</name>
    <dbReference type="NCBI Taxonomy" id="35708"/>
    <lineage>
        <taxon>Eukaryota</taxon>
        <taxon>Viridiplantae</taxon>
        <taxon>Streptophyta</taxon>
        <taxon>Embryophyta</taxon>
        <taxon>Tracheophyta</taxon>
        <taxon>Spermatophyta</taxon>
        <taxon>Magnoliopsida</taxon>
        <taxon>Liliopsida</taxon>
        <taxon>Poales</taxon>
        <taxon>Poaceae</taxon>
        <taxon>PACMAD clade</taxon>
        <taxon>Arundinoideae</taxon>
        <taxon>Arundineae</taxon>
        <taxon>Arundo</taxon>
    </lineage>
</organism>
<proteinExistence type="predicted"/>
<dbReference type="PROSITE" id="PS50181">
    <property type="entry name" value="FBOX"/>
    <property type="match status" value="1"/>
</dbReference>
<dbReference type="Pfam" id="PF00646">
    <property type="entry name" value="F-box"/>
    <property type="match status" value="1"/>
</dbReference>
<dbReference type="PANTHER" id="PTHR34145:SF61">
    <property type="entry name" value="OS07G0161500 PROTEIN"/>
    <property type="match status" value="1"/>
</dbReference>
<accession>A0A0A9F0D8</accession>
<protein>
    <recommendedName>
        <fullName evidence="1">F-box domain-containing protein</fullName>
    </recommendedName>
</protein>
<dbReference type="EMBL" id="GBRH01193237">
    <property type="protein sequence ID" value="JAE04659.1"/>
    <property type="molecule type" value="Transcribed_RNA"/>
</dbReference>
<dbReference type="InterPro" id="IPR001810">
    <property type="entry name" value="F-box_dom"/>
</dbReference>
<dbReference type="InterPro" id="IPR055357">
    <property type="entry name" value="LRR_At1g61320_AtMIF1"/>
</dbReference>
<dbReference type="SUPFAM" id="SSF52047">
    <property type="entry name" value="RNI-like"/>
    <property type="match status" value="1"/>
</dbReference>
<dbReference type="SMART" id="SM00256">
    <property type="entry name" value="FBOX"/>
    <property type="match status" value="1"/>
</dbReference>
<feature type="domain" description="F-box" evidence="1">
    <location>
        <begin position="20"/>
        <end position="56"/>
    </location>
</feature>
<sequence length="496" mass="57331">MAKRKRSPKEKPLVKKKRPRPLLSDLPMDILHSIISRLPIRQAVRTSILSKNWKHVWCFRTNLKFSFKSLVHKKGSGIPRSFISEHVFIQRVDAVLKQHSGIVEKMEVQFSPLHNEHAEHIDRWVQFAIASKTKQLILDFELQYPTKEPYSFPFQLFDATSGSHLQSMKLGSVSLKQPGNIKVFLNLKKLELVDVNINDEELKFMLFNCNVLEFIGISRCKMLTTLHTPRPVNHLKHLQVSHCPLLQGIELNFGLITLEYEGALMQLAPPSTLRNVSIKSSDIGSALTYMFTEWPSTLPRLETLTLRCEELKRTTLPNKPLKFLYLRHLRLELNFVSPGERTDVLDLACLLEAAPVMEKLEVHMWVDYKLKRYRKRHSELRSLPSHPHSHLKLVCVTGFYGQKDQLELALHILRNSPVLEAMKIDPKPMVAAINVFLSYEDGPCFVDGYQVAKKYLRKADHRGVVDVIKVRRRDVKNVSPYDLVDPYWLAMIAEDE</sequence>
<reference evidence="2" key="2">
    <citation type="journal article" date="2015" name="Data Brief">
        <title>Shoot transcriptome of the giant reed, Arundo donax.</title>
        <authorList>
            <person name="Barrero R.A."/>
            <person name="Guerrero F.D."/>
            <person name="Moolhuijzen P."/>
            <person name="Goolsby J.A."/>
            <person name="Tidwell J."/>
            <person name="Bellgard S.E."/>
            <person name="Bellgard M.I."/>
        </authorList>
    </citation>
    <scope>NUCLEOTIDE SEQUENCE</scope>
    <source>
        <tissue evidence="2">Shoot tissue taken approximately 20 cm above the soil surface</tissue>
    </source>
</reference>
<dbReference type="CDD" id="cd22160">
    <property type="entry name" value="F-box_AtFBL13-like"/>
    <property type="match status" value="1"/>
</dbReference>
<name>A0A0A9F0D8_ARUDO</name>
<evidence type="ECO:0000313" key="2">
    <source>
        <dbReference type="EMBL" id="JAE04659.1"/>
    </source>
</evidence>
<evidence type="ECO:0000259" key="1">
    <source>
        <dbReference type="PROSITE" id="PS50181"/>
    </source>
</evidence>
<dbReference type="Gene3D" id="3.80.10.10">
    <property type="entry name" value="Ribonuclease Inhibitor"/>
    <property type="match status" value="1"/>
</dbReference>
<dbReference type="InterPro" id="IPR036047">
    <property type="entry name" value="F-box-like_dom_sf"/>
</dbReference>
<dbReference type="Pfam" id="PF23622">
    <property type="entry name" value="LRR_At1g61320_AtMIF1"/>
    <property type="match status" value="1"/>
</dbReference>
<dbReference type="AlphaFoldDB" id="A0A0A9F0D8"/>
<dbReference type="InterPro" id="IPR053781">
    <property type="entry name" value="F-box_AtFBL13-like"/>
</dbReference>
<reference evidence="2" key="1">
    <citation type="submission" date="2014-09" db="EMBL/GenBank/DDBJ databases">
        <authorList>
            <person name="Magalhaes I.L.F."/>
            <person name="Oliveira U."/>
            <person name="Santos F.R."/>
            <person name="Vidigal T.H.D.A."/>
            <person name="Brescovit A.D."/>
            <person name="Santos A.J."/>
        </authorList>
    </citation>
    <scope>NUCLEOTIDE SEQUENCE</scope>
    <source>
        <tissue evidence="2">Shoot tissue taken approximately 20 cm above the soil surface</tissue>
    </source>
</reference>
<dbReference type="InterPro" id="IPR032675">
    <property type="entry name" value="LRR_dom_sf"/>
</dbReference>
<dbReference type="InterPro" id="IPR053772">
    <property type="entry name" value="At1g61320/At1g61330-like"/>
</dbReference>
<dbReference type="PANTHER" id="PTHR34145">
    <property type="entry name" value="OS02G0105600 PROTEIN"/>
    <property type="match status" value="1"/>
</dbReference>
<dbReference type="SUPFAM" id="SSF81383">
    <property type="entry name" value="F-box domain"/>
    <property type="match status" value="1"/>
</dbReference>